<keyword evidence="7 8" id="KW-0472">Membrane</keyword>
<dbReference type="Pfam" id="PF02386">
    <property type="entry name" value="TrkH"/>
    <property type="match status" value="2"/>
</dbReference>
<comment type="subcellular location">
    <subcellularLocation>
        <location evidence="1">Membrane</location>
        <topology evidence="1">Multi-pass membrane protein</topology>
    </subcellularLocation>
</comment>
<keyword evidence="4 8" id="KW-0812">Transmembrane</keyword>
<evidence type="ECO:0000256" key="7">
    <source>
        <dbReference type="ARBA" id="ARBA00023136"/>
    </source>
</evidence>
<organism evidence="9 10">
    <name type="scientific">Heracleum sosnowskyi</name>
    <dbReference type="NCBI Taxonomy" id="360622"/>
    <lineage>
        <taxon>Eukaryota</taxon>
        <taxon>Viridiplantae</taxon>
        <taxon>Streptophyta</taxon>
        <taxon>Embryophyta</taxon>
        <taxon>Tracheophyta</taxon>
        <taxon>Spermatophyta</taxon>
        <taxon>Magnoliopsida</taxon>
        <taxon>eudicotyledons</taxon>
        <taxon>Gunneridae</taxon>
        <taxon>Pentapetalae</taxon>
        <taxon>asterids</taxon>
        <taxon>campanulids</taxon>
        <taxon>Apiales</taxon>
        <taxon>Apiaceae</taxon>
        <taxon>Apioideae</taxon>
        <taxon>apioid superclade</taxon>
        <taxon>Tordylieae</taxon>
        <taxon>Tordyliinae</taxon>
        <taxon>Heracleum</taxon>
    </lineage>
</organism>
<accession>A0AAD8MB18</accession>
<sequence length="547" mass="61581">MKTIIRASVKKIKPLFDSLCMKLSHLLYSCRCLLSFFLNNLVLQLFLSLPSFCIHLAYFILFSFIGFFILKVSSSSISRPGDLDLVFTSVSAITVSSMSTVEMEVFSDFQLVLLTILMLVGGEVFISLVKLQFSESMFSKNHVVHGNSSLSNPTPSNTENSIDVNQIELGLVQIDDHSVKHELTSNIDLVHKSEEEESKYINKSIKFLSYAIATHFLAAHVLCSFLIIFYIDSVPSAKQILEKKGIKVTTFSVFTAVSSFSNCGFIPTKENMMVFKKYTGLLLIIIPQCLVGNTLYPTCLLIVIYILKTCTKRPEFGYILNHHNKLGYCHLMSKKKCCYLAATVLGFILIQFVIFVSMEWNNSGAMEGLNSCEKLVGSLFQVTNTRHTGESVFDLSTISPAVLVVFIIMMYLSPYTSFLPYGEKKGPDVDNNMKTTWVEYLRFSEPTYLTIFVVLICISERNNLKDDPLNFNVLNIIIEVISAYGNVGFSMGYSCGRRIKSDGQCKDAYYGFAGRWSPTGKWILIIVMLFGRLKYFHKGGGKAWKLL</sequence>
<feature type="transmembrane region" description="Helical" evidence="8">
    <location>
        <begin position="281"/>
        <end position="307"/>
    </location>
</feature>
<dbReference type="Proteomes" id="UP001237642">
    <property type="component" value="Unassembled WGS sequence"/>
</dbReference>
<dbReference type="EMBL" id="JAUIZM010000009">
    <property type="protein sequence ID" value="KAK1366242.1"/>
    <property type="molecule type" value="Genomic_DNA"/>
</dbReference>
<evidence type="ECO:0000313" key="10">
    <source>
        <dbReference type="Proteomes" id="UP001237642"/>
    </source>
</evidence>
<evidence type="ECO:0000256" key="5">
    <source>
        <dbReference type="ARBA" id="ARBA00022989"/>
    </source>
</evidence>
<evidence type="ECO:0000313" key="9">
    <source>
        <dbReference type="EMBL" id="KAK1366242.1"/>
    </source>
</evidence>
<keyword evidence="3" id="KW-0813">Transport</keyword>
<evidence type="ECO:0000256" key="6">
    <source>
        <dbReference type="ARBA" id="ARBA00023065"/>
    </source>
</evidence>
<reference evidence="9" key="2">
    <citation type="submission" date="2023-05" db="EMBL/GenBank/DDBJ databases">
        <authorList>
            <person name="Schelkunov M.I."/>
        </authorList>
    </citation>
    <scope>NUCLEOTIDE SEQUENCE</scope>
    <source>
        <strain evidence="9">Hsosn_3</strain>
        <tissue evidence="9">Leaf</tissue>
    </source>
</reference>
<dbReference type="PANTHER" id="PTHR31064:SF30">
    <property type="entry name" value="HIGH-AFFINITY POTASSIUM TRANSPORT PROTEIN-RELATED"/>
    <property type="match status" value="1"/>
</dbReference>
<comment type="similarity">
    <text evidence="2">Belongs to the TrkH potassium transport family. HKT (TC 2.A.38.3) subfamily.</text>
</comment>
<evidence type="ECO:0000256" key="2">
    <source>
        <dbReference type="ARBA" id="ARBA00010864"/>
    </source>
</evidence>
<dbReference type="PANTHER" id="PTHR31064">
    <property type="entry name" value="POTASSIUM TRANSPORT PROTEIN DDB_G0292412-RELATED"/>
    <property type="match status" value="1"/>
</dbReference>
<feature type="transmembrane region" description="Helical" evidence="8">
    <location>
        <begin position="207"/>
        <end position="231"/>
    </location>
</feature>
<feature type="transmembrane region" description="Helical" evidence="8">
    <location>
        <begin position="111"/>
        <end position="131"/>
    </location>
</feature>
<name>A0AAD8MB18_9APIA</name>
<reference evidence="9" key="1">
    <citation type="submission" date="2023-02" db="EMBL/GenBank/DDBJ databases">
        <title>Genome of toxic invasive species Heracleum sosnowskyi carries increased number of genes despite the absence of recent whole-genome duplications.</title>
        <authorList>
            <person name="Schelkunov M."/>
            <person name="Shtratnikova V."/>
            <person name="Makarenko M."/>
            <person name="Klepikova A."/>
            <person name="Omelchenko D."/>
            <person name="Novikova G."/>
            <person name="Obukhova E."/>
            <person name="Bogdanov V."/>
            <person name="Penin A."/>
            <person name="Logacheva M."/>
        </authorList>
    </citation>
    <scope>NUCLEOTIDE SEQUENCE</scope>
    <source>
        <strain evidence="9">Hsosn_3</strain>
        <tissue evidence="9">Leaf</tissue>
    </source>
</reference>
<dbReference type="InterPro" id="IPR051143">
    <property type="entry name" value="TrkH_K-transport"/>
</dbReference>
<feature type="transmembrane region" description="Helical" evidence="8">
    <location>
        <begin position="337"/>
        <end position="358"/>
    </location>
</feature>
<keyword evidence="5 8" id="KW-1133">Transmembrane helix</keyword>
<evidence type="ECO:0000256" key="3">
    <source>
        <dbReference type="ARBA" id="ARBA00022448"/>
    </source>
</evidence>
<evidence type="ECO:0000256" key="4">
    <source>
        <dbReference type="ARBA" id="ARBA00022692"/>
    </source>
</evidence>
<dbReference type="InterPro" id="IPR003445">
    <property type="entry name" value="Cat_transpt"/>
</dbReference>
<keyword evidence="10" id="KW-1185">Reference proteome</keyword>
<feature type="transmembrane region" description="Helical" evidence="8">
    <location>
        <begin position="392"/>
        <end position="412"/>
    </location>
</feature>
<keyword evidence="6" id="KW-0406">Ion transport</keyword>
<gene>
    <name evidence="9" type="ORF">POM88_041803</name>
</gene>
<dbReference type="AlphaFoldDB" id="A0AAD8MB18"/>
<feature type="transmembrane region" description="Helical" evidence="8">
    <location>
        <begin position="45"/>
        <end position="70"/>
    </location>
</feature>
<dbReference type="GO" id="GO:0005886">
    <property type="term" value="C:plasma membrane"/>
    <property type="evidence" value="ECO:0007669"/>
    <property type="project" value="TreeGrafter"/>
</dbReference>
<evidence type="ECO:0000256" key="1">
    <source>
        <dbReference type="ARBA" id="ARBA00004141"/>
    </source>
</evidence>
<proteinExistence type="inferred from homology"/>
<protein>
    <submittedName>
        <fullName evidence="9">High-affinity K+ transporter</fullName>
    </submittedName>
</protein>
<dbReference type="GO" id="GO:0015081">
    <property type="term" value="F:sodium ion transmembrane transporter activity"/>
    <property type="evidence" value="ECO:0007669"/>
    <property type="project" value="TreeGrafter"/>
</dbReference>
<comment type="caution">
    <text evidence="9">The sequence shown here is derived from an EMBL/GenBank/DDBJ whole genome shotgun (WGS) entry which is preliminary data.</text>
</comment>
<evidence type="ECO:0000256" key="8">
    <source>
        <dbReference type="SAM" id="Phobius"/>
    </source>
</evidence>